<accession>A0A430ACB1</accession>
<gene>
    <name evidence="11" type="primary">glpK</name>
    <name evidence="14" type="ORF">CBF31_02180</name>
</gene>
<keyword evidence="4 11" id="KW-0547">Nucleotide-binding</keyword>
<evidence type="ECO:0000256" key="9">
    <source>
        <dbReference type="ARBA" id="ARBA00054633"/>
    </source>
</evidence>
<comment type="subunit">
    <text evidence="10 11">Homotetramer and homodimer (in equilibrium).</text>
</comment>
<feature type="binding site" evidence="11">
    <location>
        <position position="82"/>
    </location>
    <ligand>
        <name>glycerol</name>
        <dbReference type="ChEBI" id="CHEBI:17754"/>
    </ligand>
</feature>
<comment type="caution">
    <text evidence="14">The sequence shown here is derived from an EMBL/GenBank/DDBJ whole genome shotgun (WGS) entry which is preliminary data.</text>
</comment>
<dbReference type="RefSeq" id="WP_126830518.1">
    <property type="nucleotide sequence ID" value="NZ_CBCRYB010000002.1"/>
</dbReference>
<evidence type="ECO:0000256" key="2">
    <source>
        <dbReference type="ARBA" id="ARBA00009156"/>
    </source>
</evidence>
<feature type="domain" description="Carbohydrate kinase FGGY C-terminal" evidence="13">
    <location>
        <begin position="261"/>
        <end position="447"/>
    </location>
</feature>
<dbReference type="AlphaFoldDB" id="A0A430ACB1"/>
<dbReference type="SUPFAM" id="SSF53067">
    <property type="entry name" value="Actin-like ATPase domain"/>
    <property type="match status" value="2"/>
</dbReference>
<dbReference type="OrthoDB" id="9805576at2"/>
<dbReference type="PANTHER" id="PTHR10196">
    <property type="entry name" value="SUGAR KINASE"/>
    <property type="match status" value="1"/>
</dbReference>
<keyword evidence="5 11" id="KW-0418">Kinase</keyword>
<dbReference type="PROSITE" id="PS00933">
    <property type="entry name" value="FGGY_KINASES_1"/>
    <property type="match status" value="1"/>
</dbReference>
<dbReference type="GO" id="GO:0006072">
    <property type="term" value="P:glycerol-3-phosphate metabolic process"/>
    <property type="evidence" value="ECO:0007669"/>
    <property type="project" value="InterPro"/>
</dbReference>
<comment type="pathway">
    <text evidence="1 11">Polyol metabolism; glycerol degradation via glycerol kinase pathway; sn-glycerol 3-phosphate from glycerol: step 1/1.</text>
</comment>
<dbReference type="PIRSF" id="PIRSF000538">
    <property type="entry name" value="GlpK"/>
    <property type="match status" value="1"/>
</dbReference>
<dbReference type="CDD" id="cd07786">
    <property type="entry name" value="FGGY_EcGK_like"/>
    <property type="match status" value="1"/>
</dbReference>
<feature type="binding site" evidence="11">
    <location>
        <position position="134"/>
    </location>
    <ligand>
        <name>glycerol</name>
        <dbReference type="ChEBI" id="CHEBI:17754"/>
    </ligand>
</feature>
<dbReference type="Proteomes" id="UP000287101">
    <property type="component" value="Unassembled WGS sequence"/>
</dbReference>
<evidence type="ECO:0000256" key="7">
    <source>
        <dbReference type="ARBA" id="ARBA00022840"/>
    </source>
</evidence>
<keyword evidence="11" id="KW-0597">Phosphoprotein</keyword>
<feature type="binding site" evidence="11">
    <location>
        <position position="83"/>
    </location>
    <ligand>
        <name>sn-glycerol 3-phosphate</name>
        <dbReference type="ChEBI" id="CHEBI:57597"/>
    </ligand>
</feature>
<name>A0A430ACB1_9ENTE</name>
<comment type="function">
    <text evidence="9 11">Key enzyme in the regulation of glycerol uptake and metabolism. Catalyzes the phosphorylation of glycerol to yield sn-glycerol 3-phosphate.</text>
</comment>
<comment type="similarity">
    <text evidence="2 11">Belongs to the FGGY kinase family.</text>
</comment>
<feature type="binding site" evidence="11">
    <location>
        <position position="244"/>
    </location>
    <ligand>
        <name>sn-glycerol 3-phosphate</name>
        <dbReference type="ChEBI" id="CHEBI:57597"/>
    </ligand>
</feature>
<feature type="binding site" evidence="11">
    <location>
        <position position="14"/>
    </location>
    <ligand>
        <name>ATP</name>
        <dbReference type="ChEBI" id="CHEBI:30616"/>
    </ligand>
</feature>
<keyword evidence="15" id="KW-1185">Reference proteome</keyword>
<keyword evidence="3 11" id="KW-0808">Transferase</keyword>
<dbReference type="NCBIfam" id="NF000756">
    <property type="entry name" value="PRK00047.1"/>
    <property type="match status" value="1"/>
</dbReference>
<dbReference type="InterPro" id="IPR018485">
    <property type="entry name" value="FGGY_C"/>
</dbReference>
<feature type="binding site" evidence="11">
    <location>
        <position position="82"/>
    </location>
    <ligand>
        <name>sn-glycerol 3-phosphate</name>
        <dbReference type="ChEBI" id="CHEBI:57597"/>
    </ligand>
</feature>
<dbReference type="InterPro" id="IPR000577">
    <property type="entry name" value="Carb_kinase_FGGY"/>
</dbReference>
<feature type="binding site" evidence="11">
    <location>
        <position position="266"/>
    </location>
    <ligand>
        <name>ATP</name>
        <dbReference type="ChEBI" id="CHEBI:30616"/>
    </ligand>
</feature>
<evidence type="ECO:0000256" key="5">
    <source>
        <dbReference type="ARBA" id="ARBA00022777"/>
    </source>
</evidence>
<feature type="binding site" evidence="11">
    <location>
        <position position="134"/>
    </location>
    <ligand>
        <name>sn-glycerol 3-phosphate</name>
        <dbReference type="ChEBI" id="CHEBI:57597"/>
    </ligand>
</feature>
<dbReference type="FunFam" id="3.30.420.40:FF:000008">
    <property type="entry name" value="Glycerol kinase"/>
    <property type="match status" value="1"/>
</dbReference>
<dbReference type="InterPro" id="IPR018483">
    <property type="entry name" value="Carb_kinase_FGGY_CS"/>
</dbReference>
<feature type="modified residue" description="Phosphohistidine; by HPr" evidence="11">
    <location>
        <position position="230"/>
    </location>
</feature>
<evidence type="ECO:0000259" key="13">
    <source>
        <dbReference type="Pfam" id="PF02782"/>
    </source>
</evidence>
<dbReference type="HAMAP" id="MF_00186">
    <property type="entry name" value="Glycerol_kin"/>
    <property type="match status" value="1"/>
</dbReference>
<evidence type="ECO:0000259" key="12">
    <source>
        <dbReference type="Pfam" id="PF00370"/>
    </source>
</evidence>
<feature type="binding site" evidence="11">
    <location>
        <position position="309"/>
    </location>
    <ligand>
        <name>ADP</name>
        <dbReference type="ChEBI" id="CHEBI:456216"/>
    </ligand>
</feature>
<feature type="binding site" evidence="11">
    <location>
        <position position="410"/>
    </location>
    <ligand>
        <name>ADP</name>
        <dbReference type="ChEBI" id="CHEBI:456216"/>
    </ligand>
</feature>
<feature type="binding site" evidence="11">
    <location>
        <position position="83"/>
    </location>
    <ligand>
        <name>glycerol</name>
        <dbReference type="ChEBI" id="CHEBI:17754"/>
    </ligand>
</feature>
<evidence type="ECO:0000256" key="10">
    <source>
        <dbReference type="ARBA" id="ARBA00063665"/>
    </source>
</evidence>
<dbReference type="GO" id="GO:0005524">
    <property type="term" value="F:ATP binding"/>
    <property type="evidence" value="ECO:0007669"/>
    <property type="project" value="UniProtKB-UniRule"/>
</dbReference>
<dbReference type="InterPro" id="IPR043129">
    <property type="entry name" value="ATPase_NBD"/>
</dbReference>
<dbReference type="GO" id="GO:0019563">
    <property type="term" value="P:glycerol catabolic process"/>
    <property type="evidence" value="ECO:0007669"/>
    <property type="project" value="UniProtKB-UniRule"/>
</dbReference>
<dbReference type="FunFam" id="3.30.420.40:FF:000007">
    <property type="entry name" value="Glycerol kinase"/>
    <property type="match status" value="1"/>
</dbReference>
<dbReference type="GO" id="GO:0005829">
    <property type="term" value="C:cytosol"/>
    <property type="evidence" value="ECO:0007669"/>
    <property type="project" value="UniProtKB-ARBA"/>
</dbReference>
<evidence type="ECO:0000256" key="3">
    <source>
        <dbReference type="ARBA" id="ARBA00022679"/>
    </source>
</evidence>
<dbReference type="EC" id="2.7.1.30" evidence="11"/>
<comment type="activity regulation">
    <text evidence="11">Activated by phosphorylation and inhibited by fructose 1,6-bisphosphate (FBP).</text>
</comment>
<feature type="domain" description="Carbohydrate kinase FGGY N-terminal" evidence="12">
    <location>
        <begin position="5"/>
        <end position="251"/>
    </location>
</feature>
<evidence type="ECO:0000256" key="6">
    <source>
        <dbReference type="ARBA" id="ARBA00022798"/>
    </source>
</evidence>
<evidence type="ECO:0000256" key="1">
    <source>
        <dbReference type="ARBA" id="ARBA00005190"/>
    </source>
</evidence>
<dbReference type="Gene3D" id="3.30.420.40">
    <property type="match status" value="2"/>
</dbReference>
<keyword evidence="7 11" id="KW-0067">ATP-binding</keyword>
<feature type="binding site" evidence="11">
    <location>
        <position position="414"/>
    </location>
    <ligand>
        <name>ADP</name>
        <dbReference type="ChEBI" id="CHEBI:456216"/>
    </ligand>
</feature>
<evidence type="ECO:0000256" key="4">
    <source>
        <dbReference type="ARBA" id="ARBA00022741"/>
    </source>
</evidence>
<keyword evidence="6 11" id="KW-0319">Glycerol metabolism</keyword>
<feature type="binding site" evidence="11">
    <location>
        <position position="309"/>
    </location>
    <ligand>
        <name>ATP</name>
        <dbReference type="ChEBI" id="CHEBI:30616"/>
    </ligand>
</feature>
<dbReference type="Pfam" id="PF00370">
    <property type="entry name" value="FGGY_N"/>
    <property type="match status" value="1"/>
</dbReference>
<feature type="binding site" evidence="11">
    <location>
        <position position="313"/>
    </location>
    <ligand>
        <name>ATP</name>
        <dbReference type="ChEBI" id="CHEBI:30616"/>
    </ligand>
</feature>
<comment type="PTM">
    <text evidence="11">The phosphoenolpyruvate-dependent sugar phosphotransferase system (PTS), including enzyme I, and histidine-containing protein (HPr) are required for the phosphorylation, which leads to the activation of the enzyme.</text>
</comment>
<reference evidence="14 15" key="1">
    <citation type="submission" date="2017-05" db="EMBL/GenBank/DDBJ databases">
        <title>Vagococcus spp. assemblies.</title>
        <authorList>
            <person name="Gulvik C.A."/>
        </authorList>
    </citation>
    <scope>NUCLEOTIDE SEQUENCE [LARGE SCALE GENOMIC DNA]</scope>
    <source>
        <strain evidence="14 15">CCUG 41755</strain>
    </source>
</reference>
<feature type="binding site" evidence="11">
    <location>
        <position position="266"/>
    </location>
    <ligand>
        <name>ADP</name>
        <dbReference type="ChEBI" id="CHEBI:456216"/>
    </ligand>
</feature>
<feature type="binding site" evidence="11">
    <location>
        <position position="12"/>
    </location>
    <ligand>
        <name>ADP</name>
        <dbReference type="ChEBI" id="CHEBI:456216"/>
    </ligand>
</feature>
<evidence type="ECO:0000256" key="8">
    <source>
        <dbReference type="ARBA" id="ARBA00052101"/>
    </source>
</evidence>
<dbReference type="NCBIfam" id="TIGR01311">
    <property type="entry name" value="glycerol_kin"/>
    <property type="match status" value="1"/>
</dbReference>
<evidence type="ECO:0000313" key="15">
    <source>
        <dbReference type="Proteomes" id="UP000287101"/>
    </source>
</evidence>
<feature type="binding site" evidence="11">
    <location>
        <position position="13"/>
    </location>
    <ligand>
        <name>ATP</name>
        <dbReference type="ChEBI" id="CHEBI:30616"/>
    </ligand>
</feature>
<proteinExistence type="inferred from homology"/>
<dbReference type="Pfam" id="PF02782">
    <property type="entry name" value="FGGY_C"/>
    <property type="match status" value="1"/>
</dbReference>
<comment type="catalytic activity">
    <reaction evidence="8 11">
        <text>glycerol + ATP = sn-glycerol 3-phosphate + ADP + H(+)</text>
        <dbReference type="Rhea" id="RHEA:21644"/>
        <dbReference type="ChEBI" id="CHEBI:15378"/>
        <dbReference type="ChEBI" id="CHEBI:17754"/>
        <dbReference type="ChEBI" id="CHEBI:30616"/>
        <dbReference type="ChEBI" id="CHEBI:57597"/>
        <dbReference type="ChEBI" id="CHEBI:456216"/>
        <dbReference type="EC" id="2.7.1.30"/>
    </reaction>
</comment>
<feature type="binding site" evidence="11">
    <location>
        <position position="12"/>
    </location>
    <ligand>
        <name>ATP</name>
        <dbReference type="ChEBI" id="CHEBI:30616"/>
    </ligand>
</feature>
<dbReference type="UniPathway" id="UPA00618">
    <property type="reaction ID" value="UER00672"/>
</dbReference>
<dbReference type="PANTHER" id="PTHR10196:SF69">
    <property type="entry name" value="GLYCEROL KINASE"/>
    <property type="match status" value="1"/>
</dbReference>
<dbReference type="GO" id="GO:0004370">
    <property type="term" value="F:glycerol kinase activity"/>
    <property type="evidence" value="ECO:0007669"/>
    <property type="project" value="UniProtKB-UniRule"/>
</dbReference>
<sequence>MEKFILVIDQGTTSTRAILFNKEGVDIAKAQEEFPQYFPQPSWVEHDANEIWQSVLNVTHQVMQEARISAKDIESIGITNQRETTVIWDKESGMPIHHALVWQSRQTNDITNQLIDEGYEDLIRLKTGLKVNSYFSATKVMWLLNEIPQARKRAEKGDLLFGTIDTWLIWKLTDGKVHATDYTNASRTMMFNIHSLEWDDELLEIFNIPKTLLPEVKKSSDFYGKTAYYHLFDEEVSITGVAGDQQAALFGQNCFEPGNVKNTYGTGSFILMNTGKKAVNSEHGLLTTLACDDKGEVCYALEGSIFVTGSAIQWLRDGLEIIEESYETEQMSYELASNEGVYVVPAFVGLGAPYWDSNVRGAIFGVTRGTSRQTFARATLESIAYQTKDVIETMVCETGLPITQMKVDGGASKNKFLLEFQADILNIPIFKPLVTETTAMGAAFLAGLGTGFWKNTEEIRHIWQVESSFYPDMDVKDREAYYKKWKKAVAAARFFHED</sequence>
<feature type="binding site" evidence="11">
    <location>
        <position position="12"/>
    </location>
    <ligand>
        <name>sn-glycerol 3-phosphate</name>
        <dbReference type="ChEBI" id="CHEBI:57597"/>
    </ligand>
</feature>
<dbReference type="InterPro" id="IPR018484">
    <property type="entry name" value="FGGY_N"/>
</dbReference>
<feature type="binding site" evidence="11">
    <location>
        <position position="410"/>
    </location>
    <ligand>
        <name>ATP</name>
        <dbReference type="ChEBI" id="CHEBI:30616"/>
    </ligand>
</feature>
<feature type="binding site" evidence="11">
    <location>
        <position position="16"/>
    </location>
    <ligand>
        <name>ADP</name>
        <dbReference type="ChEBI" id="CHEBI:456216"/>
    </ligand>
</feature>
<feature type="binding site" evidence="11">
    <location>
        <position position="245"/>
    </location>
    <ligand>
        <name>glycerol</name>
        <dbReference type="ChEBI" id="CHEBI:17754"/>
    </ligand>
</feature>
<feature type="binding site" evidence="11">
    <location>
        <position position="244"/>
    </location>
    <ligand>
        <name>glycerol</name>
        <dbReference type="ChEBI" id="CHEBI:17754"/>
    </ligand>
</feature>
<evidence type="ECO:0000256" key="11">
    <source>
        <dbReference type="HAMAP-Rule" id="MF_00186"/>
    </source>
</evidence>
<evidence type="ECO:0000313" key="14">
    <source>
        <dbReference type="EMBL" id="RSU04848.1"/>
    </source>
</evidence>
<dbReference type="EMBL" id="NGJY01000001">
    <property type="protein sequence ID" value="RSU04848.1"/>
    <property type="molecule type" value="Genomic_DNA"/>
</dbReference>
<organism evidence="14 15">
    <name type="scientific">Vagococcus fessus</name>
    <dbReference type="NCBI Taxonomy" id="120370"/>
    <lineage>
        <taxon>Bacteria</taxon>
        <taxon>Bacillati</taxon>
        <taxon>Bacillota</taxon>
        <taxon>Bacilli</taxon>
        <taxon>Lactobacillales</taxon>
        <taxon>Enterococcaceae</taxon>
        <taxon>Vagococcus</taxon>
    </lineage>
</organism>
<dbReference type="InterPro" id="IPR005999">
    <property type="entry name" value="Glycerol_kin"/>
</dbReference>
<protein>
    <recommendedName>
        <fullName evidence="11">Glycerol kinase</fullName>
        <ecNumber evidence="11">2.7.1.30</ecNumber>
    </recommendedName>
    <alternativeName>
        <fullName evidence="11">ATP:glycerol 3-phosphotransferase</fullName>
    </alternativeName>
    <alternativeName>
        <fullName evidence="11">Glycerokinase</fullName>
        <shortName evidence="11">GK</shortName>
    </alternativeName>
</protein>